<gene>
    <name evidence="2" type="ORF">PoB_007121300</name>
</gene>
<organism evidence="2 3">
    <name type="scientific">Plakobranchus ocellatus</name>
    <dbReference type="NCBI Taxonomy" id="259542"/>
    <lineage>
        <taxon>Eukaryota</taxon>
        <taxon>Metazoa</taxon>
        <taxon>Spiralia</taxon>
        <taxon>Lophotrochozoa</taxon>
        <taxon>Mollusca</taxon>
        <taxon>Gastropoda</taxon>
        <taxon>Heterobranchia</taxon>
        <taxon>Euthyneura</taxon>
        <taxon>Panpulmonata</taxon>
        <taxon>Sacoglossa</taxon>
        <taxon>Placobranchoidea</taxon>
        <taxon>Plakobranchidae</taxon>
        <taxon>Plakobranchus</taxon>
    </lineage>
</organism>
<evidence type="ECO:0000256" key="1">
    <source>
        <dbReference type="SAM" id="MobiDB-lite"/>
    </source>
</evidence>
<evidence type="ECO:0000313" key="3">
    <source>
        <dbReference type="Proteomes" id="UP000735302"/>
    </source>
</evidence>
<dbReference type="EMBL" id="BLXT01007982">
    <property type="protein sequence ID" value="GFO44708.1"/>
    <property type="molecule type" value="Genomic_DNA"/>
</dbReference>
<comment type="caution">
    <text evidence="2">The sequence shown here is derived from an EMBL/GenBank/DDBJ whole genome shotgun (WGS) entry which is preliminary data.</text>
</comment>
<reference evidence="2 3" key="1">
    <citation type="journal article" date="2021" name="Elife">
        <title>Chloroplast acquisition without the gene transfer in kleptoplastic sea slugs, Plakobranchus ocellatus.</title>
        <authorList>
            <person name="Maeda T."/>
            <person name="Takahashi S."/>
            <person name="Yoshida T."/>
            <person name="Shimamura S."/>
            <person name="Takaki Y."/>
            <person name="Nagai Y."/>
            <person name="Toyoda A."/>
            <person name="Suzuki Y."/>
            <person name="Arimoto A."/>
            <person name="Ishii H."/>
            <person name="Satoh N."/>
            <person name="Nishiyama T."/>
            <person name="Hasebe M."/>
            <person name="Maruyama T."/>
            <person name="Minagawa J."/>
            <person name="Obokata J."/>
            <person name="Shigenobu S."/>
        </authorList>
    </citation>
    <scope>NUCLEOTIDE SEQUENCE [LARGE SCALE GENOMIC DNA]</scope>
</reference>
<name>A0AAV4DKV8_9GAST</name>
<dbReference type="Proteomes" id="UP000735302">
    <property type="component" value="Unassembled WGS sequence"/>
</dbReference>
<feature type="region of interest" description="Disordered" evidence="1">
    <location>
        <begin position="54"/>
        <end position="80"/>
    </location>
</feature>
<feature type="compositionally biased region" description="Polar residues" evidence="1">
    <location>
        <begin position="58"/>
        <end position="67"/>
    </location>
</feature>
<proteinExistence type="predicted"/>
<protein>
    <submittedName>
        <fullName evidence="2">Uncharacterized protein</fullName>
    </submittedName>
</protein>
<dbReference type="AlphaFoldDB" id="A0AAV4DKV8"/>
<keyword evidence="3" id="KW-1185">Reference proteome</keyword>
<sequence>MVTACPTGWTTTLLNDILWRQDRGTMSTAANVCACFIGEPCSWHETKLRRLTSDTRRASTSPGNRATLSMPLRRSGQNTPLTTVKDGLGIQHVQKEPSVLSLAQDFTLECRFLSQRERPRRRDHKLKSAYAIDR</sequence>
<accession>A0AAV4DKV8</accession>
<evidence type="ECO:0000313" key="2">
    <source>
        <dbReference type="EMBL" id="GFO44708.1"/>
    </source>
</evidence>